<reference evidence="1" key="1">
    <citation type="submission" date="2018-06" db="EMBL/GenBank/DDBJ databases">
        <authorList>
            <person name="Zhirakovskaya E."/>
        </authorList>
    </citation>
    <scope>NUCLEOTIDE SEQUENCE</scope>
</reference>
<sequence>MFKFNAFIILIFLLSVIVTIQAQVPPTINYQGVLKTADGNIVPDGTYEITFKLYPSADGGGAEFMETQSVEITDGVIDVTLGKISNIKFTSAKHPLWLGLTIGNGDELQPLIELTSVPYSLSTLSVYGEANTFPSKGNVFIGRPDGYDRLILRSVNGGLQFPDGSFQTTAFTSEGALAFPYSANVISNETAFTIMNTGGGSSVYGQYHTGPVTGPYNTGILGTDSSGVTGITAN</sequence>
<name>A0A3B1C605_9ZZZZ</name>
<organism evidence="1">
    <name type="scientific">hydrothermal vent metagenome</name>
    <dbReference type="NCBI Taxonomy" id="652676"/>
    <lineage>
        <taxon>unclassified sequences</taxon>
        <taxon>metagenomes</taxon>
        <taxon>ecological metagenomes</taxon>
    </lineage>
</organism>
<accession>A0A3B1C605</accession>
<protein>
    <submittedName>
        <fullName evidence="1">Uncharacterized protein</fullName>
    </submittedName>
</protein>
<proteinExistence type="predicted"/>
<gene>
    <name evidence="1" type="ORF">MNBD_IGNAVI01-2242</name>
</gene>
<evidence type="ECO:0000313" key="1">
    <source>
        <dbReference type="EMBL" id="VAX25589.1"/>
    </source>
</evidence>
<dbReference type="AlphaFoldDB" id="A0A3B1C605"/>
<dbReference type="EMBL" id="UOGD01000302">
    <property type="protein sequence ID" value="VAX25589.1"/>
    <property type="molecule type" value="Genomic_DNA"/>
</dbReference>
<feature type="non-terminal residue" evidence="1">
    <location>
        <position position="234"/>
    </location>
</feature>